<dbReference type="EMBL" id="CP055900">
    <property type="protein sequence ID" value="QKX57964.1"/>
    <property type="molecule type" value="Genomic_DNA"/>
</dbReference>
<dbReference type="GO" id="GO:0005737">
    <property type="term" value="C:cytoplasm"/>
    <property type="evidence" value="ECO:0007669"/>
    <property type="project" value="TreeGrafter"/>
</dbReference>
<name>A0A7H8QVB8_TALRU</name>
<dbReference type="InterPro" id="IPR005645">
    <property type="entry name" value="FSH-like_dom"/>
</dbReference>
<dbReference type="InterPro" id="IPR029058">
    <property type="entry name" value="AB_hydrolase_fold"/>
</dbReference>
<dbReference type="Pfam" id="PF03959">
    <property type="entry name" value="FSH1"/>
    <property type="match status" value="1"/>
</dbReference>
<dbReference type="AlphaFoldDB" id="A0A7H8QVB8"/>
<dbReference type="GeneID" id="55992582"/>
<dbReference type="Proteomes" id="UP000509510">
    <property type="component" value="Chromosome III"/>
</dbReference>
<keyword evidence="4" id="KW-1185">Reference proteome</keyword>
<organism evidence="3 4">
    <name type="scientific">Talaromyces rugulosus</name>
    <name type="common">Penicillium rugulosum</name>
    <dbReference type="NCBI Taxonomy" id="121627"/>
    <lineage>
        <taxon>Eukaryota</taxon>
        <taxon>Fungi</taxon>
        <taxon>Dikarya</taxon>
        <taxon>Ascomycota</taxon>
        <taxon>Pezizomycotina</taxon>
        <taxon>Eurotiomycetes</taxon>
        <taxon>Eurotiomycetidae</taxon>
        <taxon>Eurotiales</taxon>
        <taxon>Trichocomaceae</taxon>
        <taxon>Talaromyces</taxon>
        <taxon>Talaromyces sect. Islandici</taxon>
    </lineage>
</organism>
<keyword evidence="1" id="KW-0378">Hydrolase</keyword>
<protein>
    <recommendedName>
        <fullName evidence="2">Serine hydrolase domain-containing protein</fullName>
    </recommendedName>
</protein>
<dbReference type="KEGG" id="trg:TRUGW13939_05084"/>
<dbReference type="SUPFAM" id="SSF53474">
    <property type="entry name" value="alpha/beta-Hydrolases"/>
    <property type="match status" value="1"/>
</dbReference>
<proteinExistence type="predicted"/>
<evidence type="ECO:0000256" key="1">
    <source>
        <dbReference type="ARBA" id="ARBA00022801"/>
    </source>
</evidence>
<dbReference type="GO" id="GO:0016787">
    <property type="term" value="F:hydrolase activity"/>
    <property type="evidence" value="ECO:0007669"/>
    <property type="project" value="UniProtKB-KW"/>
</dbReference>
<feature type="domain" description="Serine hydrolase" evidence="2">
    <location>
        <begin position="2"/>
        <end position="201"/>
    </location>
</feature>
<dbReference type="InterPro" id="IPR050593">
    <property type="entry name" value="LovG"/>
</dbReference>
<dbReference type="PANTHER" id="PTHR48070:SF6">
    <property type="entry name" value="ESTERASE OVCA2"/>
    <property type="match status" value="1"/>
</dbReference>
<dbReference type="OrthoDB" id="414698at2759"/>
<reference evidence="4" key="1">
    <citation type="submission" date="2020-06" db="EMBL/GenBank/DDBJ databases">
        <title>A chromosome-scale genome assembly of Talaromyces rugulosus W13939.</title>
        <authorList>
            <person name="Wang B."/>
            <person name="Guo L."/>
            <person name="Ye K."/>
            <person name="Wang L."/>
        </authorList>
    </citation>
    <scope>NUCLEOTIDE SEQUENCE [LARGE SCALE GENOMIC DNA]</scope>
    <source>
        <strain evidence="4">W13939</strain>
    </source>
</reference>
<sequence length="223" mass="24778">MRFLCLHGMGTNSEIMESQLSAIRHELGQIHEYDFVEGTIPSPLAPELHGFFPPDDTYFNYFHNNSAPSILKALEDLSAFLDREGPYDGIIAFSQGGCLASTFIINHIQQHPNKPLPFKCAIFLSSITPADPNELEKGTIRFIQPDAYGQPLVSGLATTHIWGRNDDHWPGMSEPLYELCDTHKRNVFLHDEGHAIPAARAKEAVLGCVKVIRRTLDRAALGA</sequence>
<dbReference type="GO" id="GO:0019748">
    <property type="term" value="P:secondary metabolic process"/>
    <property type="evidence" value="ECO:0007669"/>
    <property type="project" value="TreeGrafter"/>
</dbReference>
<dbReference type="GO" id="GO:0005634">
    <property type="term" value="C:nucleus"/>
    <property type="evidence" value="ECO:0007669"/>
    <property type="project" value="TreeGrafter"/>
</dbReference>
<evidence type="ECO:0000313" key="3">
    <source>
        <dbReference type="EMBL" id="QKX57964.1"/>
    </source>
</evidence>
<dbReference type="Gene3D" id="3.40.50.1820">
    <property type="entry name" value="alpha/beta hydrolase"/>
    <property type="match status" value="1"/>
</dbReference>
<evidence type="ECO:0000313" key="4">
    <source>
        <dbReference type="Proteomes" id="UP000509510"/>
    </source>
</evidence>
<dbReference type="RefSeq" id="XP_035344142.1">
    <property type="nucleotide sequence ID" value="XM_035488249.1"/>
</dbReference>
<evidence type="ECO:0000259" key="2">
    <source>
        <dbReference type="Pfam" id="PF03959"/>
    </source>
</evidence>
<gene>
    <name evidence="3" type="ORF">TRUGW13939_05084</name>
</gene>
<dbReference type="PANTHER" id="PTHR48070">
    <property type="entry name" value="ESTERASE OVCA2"/>
    <property type="match status" value="1"/>
</dbReference>
<accession>A0A7H8QVB8</accession>